<dbReference type="CDD" id="cd03375">
    <property type="entry name" value="TPP_OGFOR"/>
    <property type="match status" value="1"/>
</dbReference>
<dbReference type="PANTHER" id="PTHR48084">
    <property type="entry name" value="2-OXOGLUTARATE OXIDOREDUCTASE SUBUNIT KORB-RELATED"/>
    <property type="match status" value="1"/>
</dbReference>
<organism evidence="3 4">
    <name type="scientific">Coprothermobacter proteolyticus (strain ATCC 35245 / DSM 5265 / OCM 4 / BT)</name>
    <dbReference type="NCBI Taxonomy" id="309798"/>
    <lineage>
        <taxon>Bacteria</taxon>
        <taxon>Pseudomonadati</taxon>
        <taxon>Coprothermobacterota</taxon>
        <taxon>Coprothermobacteria</taxon>
        <taxon>Coprothermobacterales</taxon>
        <taxon>Coprothermobacteraceae</taxon>
        <taxon>Coprothermobacter</taxon>
    </lineage>
</organism>
<gene>
    <name evidence="3" type="ordered locus">COPRO5265_1078</name>
</gene>
<keyword evidence="1" id="KW-0560">Oxidoreductase</keyword>
<dbReference type="SUPFAM" id="SSF52518">
    <property type="entry name" value="Thiamin diphosphate-binding fold (THDP-binding)"/>
    <property type="match status" value="1"/>
</dbReference>
<dbReference type="AlphaFoldDB" id="B5Y9E2"/>
<dbReference type="InterPro" id="IPR029061">
    <property type="entry name" value="THDP-binding"/>
</dbReference>
<dbReference type="InterPro" id="IPR011766">
    <property type="entry name" value="TPP_enzyme_TPP-bd"/>
</dbReference>
<dbReference type="eggNOG" id="COG1013">
    <property type="taxonomic scope" value="Bacteria"/>
</dbReference>
<dbReference type="Pfam" id="PF02775">
    <property type="entry name" value="TPP_enzyme_C"/>
    <property type="match status" value="1"/>
</dbReference>
<evidence type="ECO:0000259" key="2">
    <source>
        <dbReference type="Pfam" id="PF02775"/>
    </source>
</evidence>
<feature type="domain" description="Thiamine pyrophosphate enzyme TPP-binding" evidence="2">
    <location>
        <begin position="70"/>
        <end position="216"/>
    </location>
</feature>
<protein>
    <submittedName>
        <fullName evidence="3">OorB subunit of 2-oxoglutarate:acceptor oxidoreductase</fullName>
    </submittedName>
</protein>
<evidence type="ECO:0000313" key="3">
    <source>
        <dbReference type="EMBL" id="ACI17786.1"/>
    </source>
</evidence>
<evidence type="ECO:0000256" key="1">
    <source>
        <dbReference type="ARBA" id="ARBA00023002"/>
    </source>
</evidence>
<name>B5Y9E2_COPPD</name>
<dbReference type="GO" id="GO:0045333">
    <property type="term" value="P:cellular respiration"/>
    <property type="evidence" value="ECO:0007669"/>
    <property type="project" value="UniProtKB-ARBA"/>
</dbReference>
<reference evidence="4" key="1">
    <citation type="submission" date="2008-08" db="EMBL/GenBank/DDBJ databases">
        <title>The complete genome sequence of Coprothermobacter proteolyticus strain ATCC 5245 / DSM 5265 / BT.</title>
        <authorList>
            <person name="Dodson R.J."/>
            <person name="Durkin A.S."/>
            <person name="Wu M."/>
            <person name="Eisen J."/>
            <person name="Sutton G."/>
        </authorList>
    </citation>
    <scope>NUCLEOTIDE SEQUENCE [LARGE SCALE GENOMIC DNA]</scope>
    <source>
        <strain evidence="4">ATCC 35245 / DSM 5265 / OCM 4 / BT</strain>
    </source>
</reference>
<dbReference type="GO" id="GO:0044281">
    <property type="term" value="P:small molecule metabolic process"/>
    <property type="evidence" value="ECO:0007669"/>
    <property type="project" value="UniProtKB-ARBA"/>
</dbReference>
<evidence type="ECO:0000313" key="4">
    <source>
        <dbReference type="Proteomes" id="UP000001732"/>
    </source>
</evidence>
<dbReference type="Proteomes" id="UP000001732">
    <property type="component" value="Chromosome"/>
</dbReference>
<sequence length="282" mass="30731">MDNLGSNHNADNGINLVPMSEAPEKWLRKQYLPHIWCPGCGIGTILRQVIEQFTKLGWRNDEVVFVTGIGCTGRASGYVNAQTLHTIHGRALPTATGIKMARPDMHVVAMLGDGDGVGIGGNHFIHAAKRNIGITAIVVNNRIYGMTGGQVSPTTPSGAKSSTTPYGNVEPAMDVSKLALGAGATFVARAHTANPVYLGQLIRRALEHDGFSVLEVLSQCPTYFGRFNGMPDAVQMLEWFKSNTFMAKSPYEEKEGKIPVGVFRDDKETPELSKSYRQLWEE</sequence>
<dbReference type="STRING" id="309798.COPRO5265_1078"/>
<dbReference type="KEGG" id="cpo:COPRO5265_1078"/>
<dbReference type="InterPro" id="IPR051457">
    <property type="entry name" value="2-oxoacid:Fd_oxidoreductase"/>
</dbReference>
<dbReference type="PANTHER" id="PTHR48084:SF1">
    <property type="entry name" value="2-OXOGLUTARATE SYNTHASE SUBUNIT KORB"/>
    <property type="match status" value="1"/>
</dbReference>
<dbReference type="GO" id="GO:0030976">
    <property type="term" value="F:thiamine pyrophosphate binding"/>
    <property type="evidence" value="ECO:0007669"/>
    <property type="project" value="InterPro"/>
</dbReference>
<dbReference type="GO" id="GO:0016625">
    <property type="term" value="F:oxidoreductase activity, acting on the aldehyde or oxo group of donors, iron-sulfur protein as acceptor"/>
    <property type="evidence" value="ECO:0007669"/>
    <property type="project" value="UniProtKB-ARBA"/>
</dbReference>
<dbReference type="EMBL" id="CP001145">
    <property type="protein sequence ID" value="ACI17786.1"/>
    <property type="molecule type" value="Genomic_DNA"/>
</dbReference>
<reference evidence="3 4" key="2">
    <citation type="journal article" date="2014" name="Genome Announc.">
        <title>Complete Genome Sequence of Coprothermobacter proteolyticus DSM 5265.</title>
        <authorList>
            <person name="Alexiev A."/>
            <person name="Coil D.A."/>
            <person name="Badger J.H."/>
            <person name="Enticknap J."/>
            <person name="Ward N."/>
            <person name="Robb F.T."/>
            <person name="Eisen J.A."/>
        </authorList>
    </citation>
    <scope>NUCLEOTIDE SEQUENCE [LARGE SCALE GENOMIC DNA]</scope>
    <source>
        <strain evidence="4">ATCC 35245 / DSM 5265 / OCM 4 / BT</strain>
    </source>
</reference>
<accession>B5Y9E2</accession>
<proteinExistence type="predicted"/>
<keyword evidence="4" id="KW-1185">Reference proteome</keyword>
<dbReference type="Gene3D" id="3.40.50.970">
    <property type="match status" value="1"/>
</dbReference>